<keyword evidence="1" id="KW-0813">Transport</keyword>
<dbReference type="PROSITE" id="PS50893">
    <property type="entry name" value="ABC_TRANSPORTER_2"/>
    <property type="match status" value="1"/>
</dbReference>
<evidence type="ECO:0000256" key="4">
    <source>
        <dbReference type="SAM" id="MobiDB-lite"/>
    </source>
</evidence>
<keyword evidence="3 6" id="KW-0067">ATP-binding</keyword>
<protein>
    <submittedName>
        <fullName evidence="6">ABC transporter ATP-binding protein</fullName>
    </submittedName>
</protein>
<dbReference type="InterPro" id="IPR027417">
    <property type="entry name" value="P-loop_NTPase"/>
</dbReference>
<evidence type="ECO:0000313" key="7">
    <source>
        <dbReference type="Proteomes" id="UP001499933"/>
    </source>
</evidence>
<dbReference type="InterPro" id="IPR003439">
    <property type="entry name" value="ABC_transporter-like_ATP-bd"/>
</dbReference>
<name>A0ABP5BFF6_9MICO</name>
<sequence>MELTSTALGLAARVQQLTRTYGAGGSEVHALDGVSVGIRRGEFTAIMGPSGSGKSTLMHIMAGLDAATSGRVWIGDTDITGLSDLELTILRRRRVGFVFQAFNLVPTLDAGANILLPFDLDGRRPTALERARIDGLIETLGLTDRLRHRPHQLSGGQQQRVAIARALATAPDLVFADEPTGNLDSRSGREVLGLLAAASRHHGQSIAMVTHDPIAASHADRVIFLADGRVVADKPRQSAEEISAYMLASELDAPPAGATSLRNQDPAETSRGVVGLGANVVSRDGAAPGGAPATEDAVPTEAEGARA</sequence>
<feature type="region of interest" description="Disordered" evidence="4">
    <location>
        <begin position="254"/>
        <end position="307"/>
    </location>
</feature>
<feature type="domain" description="ABC transporter" evidence="5">
    <location>
        <begin position="12"/>
        <end position="252"/>
    </location>
</feature>
<evidence type="ECO:0000256" key="3">
    <source>
        <dbReference type="ARBA" id="ARBA00022840"/>
    </source>
</evidence>
<dbReference type="Proteomes" id="UP001499933">
    <property type="component" value="Unassembled WGS sequence"/>
</dbReference>
<gene>
    <name evidence="6" type="ORF">GCM10009776_01750</name>
</gene>
<proteinExistence type="predicted"/>
<evidence type="ECO:0000256" key="2">
    <source>
        <dbReference type="ARBA" id="ARBA00022741"/>
    </source>
</evidence>
<dbReference type="GO" id="GO:0005524">
    <property type="term" value="F:ATP binding"/>
    <property type="evidence" value="ECO:0007669"/>
    <property type="project" value="UniProtKB-KW"/>
</dbReference>
<dbReference type="SMART" id="SM00382">
    <property type="entry name" value="AAA"/>
    <property type="match status" value="1"/>
</dbReference>
<evidence type="ECO:0000259" key="5">
    <source>
        <dbReference type="PROSITE" id="PS50893"/>
    </source>
</evidence>
<dbReference type="PANTHER" id="PTHR24220:SF685">
    <property type="entry name" value="ABC TRANSPORTER RELATED"/>
    <property type="match status" value="1"/>
</dbReference>
<comment type="caution">
    <text evidence="6">The sequence shown here is derived from an EMBL/GenBank/DDBJ whole genome shotgun (WGS) entry which is preliminary data.</text>
</comment>
<dbReference type="PROSITE" id="PS00211">
    <property type="entry name" value="ABC_TRANSPORTER_1"/>
    <property type="match status" value="1"/>
</dbReference>
<dbReference type="Gene3D" id="3.40.50.300">
    <property type="entry name" value="P-loop containing nucleotide triphosphate hydrolases"/>
    <property type="match status" value="1"/>
</dbReference>
<dbReference type="EMBL" id="BAAAOG010000001">
    <property type="protein sequence ID" value="GAA1943645.1"/>
    <property type="molecule type" value="Genomic_DNA"/>
</dbReference>
<evidence type="ECO:0000313" key="6">
    <source>
        <dbReference type="EMBL" id="GAA1943645.1"/>
    </source>
</evidence>
<dbReference type="InterPro" id="IPR015854">
    <property type="entry name" value="ABC_transpr_LolD-like"/>
</dbReference>
<reference evidence="7" key="1">
    <citation type="journal article" date="2019" name="Int. J. Syst. Evol. Microbiol.">
        <title>The Global Catalogue of Microorganisms (GCM) 10K type strain sequencing project: providing services to taxonomists for standard genome sequencing and annotation.</title>
        <authorList>
            <consortium name="The Broad Institute Genomics Platform"/>
            <consortium name="The Broad Institute Genome Sequencing Center for Infectious Disease"/>
            <person name="Wu L."/>
            <person name="Ma J."/>
        </authorList>
    </citation>
    <scope>NUCLEOTIDE SEQUENCE [LARGE SCALE GENOMIC DNA]</scope>
    <source>
        <strain evidence="7">JCM 14901</strain>
    </source>
</reference>
<dbReference type="CDD" id="cd03255">
    <property type="entry name" value="ABC_MJ0796_LolCDE_FtsE"/>
    <property type="match status" value="1"/>
</dbReference>
<keyword evidence="7" id="KW-1185">Reference proteome</keyword>
<evidence type="ECO:0000256" key="1">
    <source>
        <dbReference type="ARBA" id="ARBA00022448"/>
    </source>
</evidence>
<dbReference type="InterPro" id="IPR003593">
    <property type="entry name" value="AAA+_ATPase"/>
</dbReference>
<keyword evidence="2" id="KW-0547">Nucleotide-binding</keyword>
<dbReference type="Pfam" id="PF00005">
    <property type="entry name" value="ABC_tran"/>
    <property type="match status" value="1"/>
</dbReference>
<dbReference type="InterPro" id="IPR017911">
    <property type="entry name" value="MacB-like_ATP-bd"/>
</dbReference>
<dbReference type="InterPro" id="IPR017871">
    <property type="entry name" value="ABC_transporter-like_CS"/>
</dbReference>
<dbReference type="SUPFAM" id="SSF52540">
    <property type="entry name" value="P-loop containing nucleoside triphosphate hydrolases"/>
    <property type="match status" value="1"/>
</dbReference>
<dbReference type="PANTHER" id="PTHR24220">
    <property type="entry name" value="IMPORT ATP-BINDING PROTEIN"/>
    <property type="match status" value="1"/>
</dbReference>
<organism evidence="6 7">
    <name type="scientific">Microbacterium deminutum</name>
    <dbReference type="NCBI Taxonomy" id="344164"/>
    <lineage>
        <taxon>Bacteria</taxon>
        <taxon>Bacillati</taxon>
        <taxon>Actinomycetota</taxon>
        <taxon>Actinomycetes</taxon>
        <taxon>Micrococcales</taxon>
        <taxon>Microbacteriaceae</taxon>
        <taxon>Microbacterium</taxon>
    </lineage>
</organism>
<accession>A0ABP5BFF6</accession>